<sequence length="188" mass="21048">MTASGQMSGIPGGIRVGSLFHAVFVLCTPFTFPKKSQVQPGGKPWPCPIPLGIDTVALGFQWQKARRYPVQPEREHRTSQEKGKVDSNRRDESRESFSTTGAWRGSTQWAAKLFRGRVNTDQVAGQGHEGDSFEKDDICSRPMSWRYVRRGRARADIHQYCVLLVVIPSAASHYSYAYARLNASSQML</sequence>
<dbReference type="EMBL" id="ML213522">
    <property type="protein sequence ID" value="TFK47787.1"/>
    <property type="molecule type" value="Genomic_DNA"/>
</dbReference>
<evidence type="ECO:0000313" key="3">
    <source>
        <dbReference type="Proteomes" id="UP000305948"/>
    </source>
</evidence>
<reference evidence="2 3" key="1">
    <citation type="journal article" date="2019" name="Nat. Ecol. Evol.">
        <title>Megaphylogeny resolves global patterns of mushroom evolution.</title>
        <authorList>
            <person name="Varga T."/>
            <person name="Krizsan K."/>
            <person name="Foldi C."/>
            <person name="Dima B."/>
            <person name="Sanchez-Garcia M."/>
            <person name="Sanchez-Ramirez S."/>
            <person name="Szollosi G.J."/>
            <person name="Szarkandi J.G."/>
            <person name="Papp V."/>
            <person name="Albert L."/>
            <person name="Andreopoulos W."/>
            <person name="Angelini C."/>
            <person name="Antonin V."/>
            <person name="Barry K.W."/>
            <person name="Bougher N.L."/>
            <person name="Buchanan P."/>
            <person name="Buyck B."/>
            <person name="Bense V."/>
            <person name="Catcheside P."/>
            <person name="Chovatia M."/>
            <person name="Cooper J."/>
            <person name="Damon W."/>
            <person name="Desjardin D."/>
            <person name="Finy P."/>
            <person name="Geml J."/>
            <person name="Haridas S."/>
            <person name="Hughes K."/>
            <person name="Justo A."/>
            <person name="Karasinski D."/>
            <person name="Kautmanova I."/>
            <person name="Kiss B."/>
            <person name="Kocsube S."/>
            <person name="Kotiranta H."/>
            <person name="LaButti K.M."/>
            <person name="Lechner B.E."/>
            <person name="Liimatainen K."/>
            <person name="Lipzen A."/>
            <person name="Lukacs Z."/>
            <person name="Mihaltcheva S."/>
            <person name="Morgado L.N."/>
            <person name="Niskanen T."/>
            <person name="Noordeloos M.E."/>
            <person name="Ohm R.A."/>
            <person name="Ortiz-Santana B."/>
            <person name="Ovrebo C."/>
            <person name="Racz N."/>
            <person name="Riley R."/>
            <person name="Savchenko A."/>
            <person name="Shiryaev A."/>
            <person name="Soop K."/>
            <person name="Spirin V."/>
            <person name="Szebenyi C."/>
            <person name="Tomsovsky M."/>
            <person name="Tulloss R.E."/>
            <person name="Uehling J."/>
            <person name="Grigoriev I.V."/>
            <person name="Vagvolgyi C."/>
            <person name="Papp T."/>
            <person name="Martin F.M."/>
            <person name="Miettinen O."/>
            <person name="Hibbett D.S."/>
            <person name="Nagy L.G."/>
        </authorList>
    </citation>
    <scope>NUCLEOTIDE SEQUENCE [LARGE SCALE GENOMIC DNA]</scope>
    <source>
        <strain evidence="2 3">OMC1185</strain>
    </source>
</reference>
<feature type="compositionally biased region" description="Basic and acidic residues" evidence="1">
    <location>
        <begin position="72"/>
        <end position="95"/>
    </location>
</feature>
<dbReference type="Proteomes" id="UP000305948">
    <property type="component" value="Unassembled WGS sequence"/>
</dbReference>
<dbReference type="AlphaFoldDB" id="A0A5C3MS56"/>
<keyword evidence="3" id="KW-1185">Reference proteome</keyword>
<evidence type="ECO:0000256" key="1">
    <source>
        <dbReference type="SAM" id="MobiDB-lite"/>
    </source>
</evidence>
<name>A0A5C3MS56_9AGAM</name>
<proteinExistence type="predicted"/>
<evidence type="ECO:0000313" key="2">
    <source>
        <dbReference type="EMBL" id="TFK47787.1"/>
    </source>
</evidence>
<organism evidence="2 3">
    <name type="scientific">Heliocybe sulcata</name>
    <dbReference type="NCBI Taxonomy" id="5364"/>
    <lineage>
        <taxon>Eukaryota</taxon>
        <taxon>Fungi</taxon>
        <taxon>Dikarya</taxon>
        <taxon>Basidiomycota</taxon>
        <taxon>Agaricomycotina</taxon>
        <taxon>Agaricomycetes</taxon>
        <taxon>Gloeophyllales</taxon>
        <taxon>Gloeophyllaceae</taxon>
        <taxon>Heliocybe</taxon>
    </lineage>
</organism>
<protein>
    <submittedName>
        <fullName evidence="2">Uncharacterized protein</fullName>
    </submittedName>
</protein>
<accession>A0A5C3MS56</accession>
<gene>
    <name evidence="2" type="ORF">OE88DRAFT_742364</name>
</gene>
<feature type="region of interest" description="Disordered" evidence="1">
    <location>
        <begin position="67"/>
        <end position="100"/>
    </location>
</feature>